<dbReference type="PROSITE" id="PS50297">
    <property type="entry name" value="ANK_REP_REGION"/>
    <property type="match status" value="3"/>
</dbReference>
<feature type="repeat" description="ANK" evidence="3">
    <location>
        <begin position="437"/>
        <end position="469"/>
    </location>
</feature>
<dbReference type="PANTHER" id="PTHR24198">
    <property type="entry name" value="ANKYRIN REPEAT AND PROTEIN KINASE DOMAIN-CONTAINING PROTEIN"/>
    <property type="match status" value="1"/>
</dbReference>
<evidence type="ECO:0000313" key="4">
    <source>
        <dbReference type="EMBL" id="EAT14936.1"/>
    </source>
</evidence>
<proteinExistence type="predicted"/>
<reference evidence="4" key="1">
    <citation type="submission" date="2006-05" db="EMBL/GenBank/DDBJ databases">
        <title>Annotation of the draft genome assembly of Desulfuromonas acetoxidans DSM 684.</title>
        <authorList>
            <consortium name="US DOE Joint Genome Institute (JGI-ORNL)"/>
            <person name="Larimer F."/>
            <person name="Land M."/>
            <person name="Hauser L."/>
        </authorList>
    </citation>
    <scope>NUCLEOTIDE SEQUENCE [LARGE SCALE GENOMIC DNA]</scope>
    <source>
        <strain evidence="4">DSM 684</strain>
    </source>
</reference>
<evidence type="ECO:0000256" key="1">
    <source>
        <dbReference type="ARBA" id="ARBA00022737"/>
    </source>
</evidence>
<dbReference type="Gene3D" id="1.25.40.20">
    <property type="entry name" value="Ankyrin repeat-containing domain"/>
    <property type="match status" value="2"/>
</dbReference>
<feature type="repeat" description="ANK" evidence="3">
    <location>
        <begin position="404"/>
        <end position="436"/>
    </location>
</feature>
<dbReference type="PANTHER" id="PTHR24198:SF165">
    <property type="entry name" value="ANKYRIN REPEAT-CONTAINING PROTEIN-RELATED"/>
    <property type="match status" value="1"/>
</dbReference>
<feature type="repeat" description="ANK" evidence="3">
    <location>
        <begin position="315"/>
        <end position="347"/>
    </location>
</feature>
<dbReference type="InterPro" id="IPR036770">
    <property type="entry name" value="Ankyrin_rpt-contain_sf"/>
</dbReference>
<evidence type="ECO:0000256" key="2">
    <source>
        <dbReference type="ARBA" id="ARBA00023043"/>
    </source>
</evidence>
<dbReference type="SMART" id="SM00248">
    <property type="entry name" value="ANK"/>
    <property type="match status" value="8"/>
</dbReference>
<name>Q1JXM6_DESA6</name>
<evidence type="ECO:0000256" key="3">
    <source>
        <dbReference type="PROSITE-ProRule" id="PRU00023"/>
    </source>
</evidence>
<evidence type="ECO:0000313" key="5">
    <source>
        <dbReference type="Proteomes" id="UP000005695"/>
    </source>
</evidence>
<dbReference type="InterPro" id="IPR002110">
    <property type="entry name" value="Ankyrin_rpt"/>
</dbReference>
<keyword evidence="1" id="KW-0677">Repeat</keyword>
<gene>
    <name evidence="4" type="ORF">Dace_0714</name>
</gene>
<keyword evidence="5" id="KW-1185">Reference proteome</keyword>
<reference evidence="4" key="2">
    <citation type="submission" date="2006-05" db="EMBL/GenBank/DDBJ databases">
        <title>Sequencing of the draft genome and assembly of Desulfuromonas acetoxidans DSM 684.</title>
        <authorList>
            <consortium name="US DOE Joint Genome Institute (JGI-PGF)"/>
            <person name="Copeland A."/>
            <person name="Lucas S."/>
            <person name="Lapidus A."/>
            <person name="Barry K."/>
            <person name="Detter J.C."/>
            <person name="Glavina del Rio T."/>
            <person name="Hammon N."/>
            <person name="Israni S."/>
            <person name="Dalin E."/>
            <person name="Tice H."/>
            <person name="Bruce D."/>
            <person name="Pitluck S."/>
            <person name="Richardson P."/>
        </authorList>
    </citation>
    <scope>NUCLEOTIDE SEQUENCE [LARGE SCALE GENOMIC DNA]</scope>
    <source>
        <strain evidence="4">DSM 684</strain>
    </source>
</reference>
<sequence>MVIILIFGVRYWPSNDDVDGTGACCASTAIIIVTIYPDHTGRLFMNSLARSLRLLLFVALIFLCNGCSTLQTKSSHPSHVGQPYSGVKKAAKSFEDGPPSKHVNHDPSGPIGVGAFFIPVQECVSGAFFYLYTTIDLVCSLAGDTLTLPVDLMYLNDFEINKAVSTQDIQMLLQQYQMHKISEPPLIGAIMAGDHQKIATLLQTEPACVNDTGPLGFSPLFYATAIGDQPGIDLLVHAGAGLTPAYAGVVIAYVSDETTLLYLMDQMDVDLSSVAPDGPFHGSNLLTAALRNGHRKLALKVFDDGGSDLNYRDSDGMTSLLWAIRAADLDLAVQLLEHGATLQDTDRLMEAALEQEDRRFFDLLLDEGASLPVNALLLAVENDDVTLMQRLIEMGADLNARDYAGNCALHLAASANKPAMIQRLVDAGLSINSRNERGATPLWTAVHGHNPEAVQLLLQLGADPKIPMKSASRGDIRPMKEALRPLFSAYQSPENSERRRKIIQMLIPKAATYDDLTYAVRIGDRAAVTSLIDSGIDPNAGVAIYYAEDDGVLDLLVGHGGDANDRKRFSACVERWRTQFANTYYSGTPEENCEYHCQQRTEGFCP</sequence>
<organism evidence="4 5">
    <name type="scientific">Desulfuromonas acetoxidans (strain DSM 684 / 11070)</name>
    <dbReference type="NCBI Taxonomy" id="281689"/>
    <lineage>
        <taxon>Bacteria</taxon>
        <taxon>Pseudomonadati</taxon>
        <taxon>Thermodesulfobacteriota</taxon>
        <taxon>Desulfuromonadia</taxon>
        <taxon>Desulfuromonadales</taxon>
        <taxon>Desulfuromonadaceae</taxon>
        <taxon>Desulfuromonas</taxon>
    </lineage>
</organism>
<feature type="repeat" description="ANK" evidence="3">
    <location>
        <begin position="371"/>
        <end position="403"/>
    </location>
</feature>
<comment type="caution">
    <text evidence="4">The sequence shown here is derived from an EMBL/GenBank/DDBJ whole genome shotgun (WGS) entry which is preliminary data.</text>
</comment>
<dbReference type="AlphaFoldDB" id="Q1JXM6"/>
<dbReference type="PROSITE" id="PS50088">
    <property type="entry name" value="ANK_REPEAT"/>
    <property type="match status" value="4"/>
</dbReference>
<dbReference type="SUPFAM" id="SSF48403">
    <property type="entry name" value="Ankyrin repeat"/>
    <property type="match status" value="2"/>
</dbReference>
<keyword evidence="2 3" id="KW-0040">ANK repeat</keyword>
<dbReference type="Proteomes" id="UP000005695">
    <property type="component" value="Unassembled WGS sequence"/>
</dbReference>
<accession>Q1JXM6</accession>
<dbReference type="Pfam" id="PF12796">
    <property type="entry name" value="Ank_2"/>
    <property type="match status" value="1"/>
</dbReference>
<dbReference type="EMBL" id="AAEW02000015">
    <property type="protein sequence ID" value="EAT14936.1"/>
    <property type="molecule type" value="Genomic_DNA"/>
</dbReference>
<protein>
    <submittedName>
        <fullName evidence="4">Ankyrin</fullName>
    </submittedName>
</protein>